<gene>
    <name evidence="2" type="primary">tsaB</name>
    <name evidence="2" type="ORF">KME25_04650</name>
</gene>
<evidence type="ECO:0000259" key="1">
    <source>
        <dbReference type="Pfam" id="PF00814"/>
    </source>
</evidence>
<dbReference type="InterPro" id="IPR022496">
    <property type="entry name" value="T6A_TsaB"/>
</dbReference>
<dbReference type="Proteomes" id="UP000753908">
    <property type="component" value="Unassembled WGS sequence"/>
</dbReference>
<dbReference type="GO" id="GO:0005829">
    <property type="term" value="C:cytosol"/>
    <property type="evidence" value="ECO:0007669"/>
    <property type="project" value="TreeGrafter"/>
</dbReference>
<keyword evidence="2" id="KW-0808">Transferase</keyword>
<accession>A0A951PHE1</accession>
<dbReference type="GO" id="GO:0061711">
    <property type="term" value="F:tRNA N(6)-L-threonylcarbamoyladenine synthase activity"/>
    <property type="evidence" value="ECO:0007669"/>
    <property type="project" value="UniProtKB-EC"/>
</dbReference>
<name>A0A951PHE1_9CYAN</name>
<dbReference type="Pfam" id="PF00814">
    <property type="entry name" value="TsaD"/>
    <property type="match status" value="1"/>
</dbReference>
<dbReference type="EMBL" id="JAHHIF010000005">
    <property type="protein sequence ID" value="MBW4543726.1"/>
    <property type="molecule type" value="Genomic_DNA"/>
</dbReference>
<keyword evidence="2" id="KW-0012">Acyltransferase</keyword>
<protein>
    <submittedName>
        <fullName evidence="2">tRNA (Adenosine(37)-N6)-threonylcarbamoyltransferase complex dimerization subunit type 1 TsaB</fullName>
        <ecNumber evidence="2">2.3.1.234</ecNumber>
    </submittedName>
</protein>
<evidence type="ECO:0000313" key="3">
    <source>
        <dbReference type="Proteomes" id="UP000753908"/>
    </source>
</evidence>
<evidence type="ECO:0000313" key="2">
    <source>
        <dbReference type="EMBL" id="MBW4543726.1"/>
    </source>
</evidence>
<proteinExistence type="predicted"/>
<dbReference type="InterPro" id="IPR043129">
    <property type="entry name" value="ATPase_NBD"/>
</dbReference>
<dbReference type="PANTHER" id="PTHR11735">
    <property type="entry name" value="TRNA N6-ADENOSINE THREONYLCARBAMOYLTRANSFERASE"/>
    <property type="match status" value="1"/>
</dbReference>
<comment type="caution">
    <text evidence="2">The sequence shown here is derived from an EMBL/GenBank/DDBJ whole genome shotgun (WGS) entry which is preliminary data.</text>
</comment>
<dbReference type="InterPro" id="IPR000905">
    <property type="entry name" value="Gcp-like_dom"/>
</dbReference>
<dbReference type="NCBIfam" id="TIGR03725">
    <property type="entry name" value="T6A_YeaZ"/>
    <property type="match status" value="1"/>
</dbReference>
<sequence length="221" mass="24506">MQHFDPNKYALALHTTSSQLGLAVSNFADDTRSSTWDLGRDLSSHLHQHLAEFLTPKRWADLAFIAVAKGPGSFTSTRIGIVTARTLAQQLDIPLFAISTLAAVAWLQRLERTESLDQNAIALQMNAHRGELFVAIYQANPTGVGLTPLLLDTVMTQENWKQVLESSEIPYQLIDVPSELGTSVTSVLSLAYLDWQQGKRPHWSEALPFYGQHPVDDKAVK</sequence>
<dbReference type="Gene3D" id="3.30.420.40">
    <property type="match status" value="2"/>
</dbReference>
<organism evidence="2 3">
    <name type="scientific">Symplocastrum torsivum CPER-KK1</name>
    <dbReference type="NCBI Taxonomy" id="450513"/>
    <lineage>
        <taxon>Bacteria</taxon>
        <taxon>Bacillati</taxon>
        <taxon>Cyanobacteriota</taxon>
        <taxon>Cyanophyceae</taxon>
        <taxon>Oscillatoriophycideae</taxon>
        <taxon>Oscillatoriales</taxon>
        <taxon>Microcoleaceae</taxon>
        <taxon>Symplocastrum</taxon>
    </lineage>
</organism>
<reference evidence="2" key="1">
    <citation type="submission" date="2021-05" db="EMBL/GenBank/DDBJ databases">
        <authorList>
            <person name="Pietrasiak N."/>
            <person name="Ward R."/>
            <person name="Stajich J.E."/>
            <person name="Kurbessoian T."/>
        </authorList>
    </citation>
    <scope>NUCLEOTIDE SEQUENCE</scope>
    <source>
        <strain evidence="2">CPER-KK1</strain>
    </source>
</reference>
<reference evidence="2" key="2">
    <citation type="journal article" date="2022" name="Microbiol. Resour. Announc.">
        <title>Metagenome Sequencing to Explore Phylogenomics of Terrestrial Cyanobacteria.</title>
        <authorList>
            <person name="Ward R.D."/>
            <person name="Stajich J.E."/>
            <person name="Johansen J.R."/>
            <person name="Huntemann M."/>
            <person name="Clum A."/>
            <person name="Foster B."/>
            <person name="Foster B."/>
            <person name="Roux S."/>
            <person name="Palaniappan K."/>
            <person name="Varghese N."/>
            <person name="Mukherjee S."/>
            <person name="Reddy T.B.K."/>
            <person name="Daum C."/>
            <person name="Copeland A."/>
            <person name="Chen I.A."/>
            <person name="Ivanova N.N."/>
            <person name="Kyrpides N.C."/>
            <person name="Shapiro N."/>
            <person name="Eloe-Fadrosh E.A."/>
            <person name="Pietrasiak N."/>
        </authorList>
    </citation>
    <scope>NUCLEOTIDE SEQUENCE</scope>
    <source>
        <strain evidence="2">CPER-KK1</strain>
    </source>
</reference>
<dbReference type="PANTHER" id="PTHR11735:SF11">
    <property type="entry name" value="TRNA THREONYLCARBAMOYLADENOSINE BIOSYNTHESIS PROTEIN TSAB"/>
    <property type="match status" value="1"/>
</dbReference>
<dbReference type="AlphaFoldDB" id="A0A951PHE1"/>
<feature type="domain" description="Gcp-like" evidence="1">
    <location>
        <begin position="59"/>
        <end position="138"/>
    </location>
</feature>
<dbReference type="EC" id="2.3.1.234" evidence="2"/>
<dbReference type="GO" id="GO:0002949">
    <property type="term" value="P:tRNA threonylcarbamoyladenosine modification"/>
    <property type="evidence" value="ECO:0007669"/>
    <property type="project" value="InterPro"/>
</dbReference>
<dbReference type="SUPFAM" id="SSF53067">
    <property type="entry name" value="Actin-like ATPase domain"/>
    <property type="match status" value="1"/>
</dbReference>